<protein>
    <submittedName>
        <fullName evidence="1">Uncharacterized protein</fullName>
    </submittedName>
</protein>
<evidence type="ECO:0000313" key="2">
    <source>
        <dbReference type="Proteomes" id="UP000490800"/>
    </source>
</evidence>
<gene>
    <name evidence="1" type="ORF">EDM21_07875</name>
</gene>
<comment type="caution">
    <text evidence="1">The sequence shown here is derived from an EMBL/GenBank/DDBJ whole genome shotgun (WGS) entry which is preliminary data.</text>
</comment>
<dbReference type="OrthoDB" id="135354at2"/>
<proteinExistence type="predicted"/>
<evidence type="ECO:0000313" key="1">
    <source>
        <dbReference type="EMBL" id="MVO99444.1"/>
    </source>
</evidence>
<name>A0A7X3FGY0_9BACL</name>
<accession>A0A7X3FGY0</accession>
<sequence length="124" mass="14036">MAFRRTLLTASLFSDKLILNVLNKPAAPNTPGFGKDPELEGTADIEIAGFADTNTGMEFYNTMFINPERADKFRTEGFRWEYLTEKGEDILNVIMHKKLTPVFRRHQLSFLNEETACDMTPASG</sequence>
<organism evidence="1 2">
    <name type="scientific">Paenibacillus lutrae</name>
    <dbReference type="NCBI Taxonomy" id="2078573"/>
    <lineage>
        <taxon>Bacteria</taxon>
        <taxon>Bacillati</taxon>
        <taxon>Bacillota</taxon>
        <taxon>Bacilli</taxon>
        <taxon>Bacillales</taxon>
        <taxon>Paenibacillaceae</taxon>
        <taxon>Paenibacillus</taxon>
    </lineage>
</organism>
<reference evidence="1 2" key="1">
    <citation type="journal article" date="2019" name="Microorganisms">
        <title>Paenibacillus lutrae sp. nov., A Chitinolytic Species Isolated from A River Otter in Castril Natural Park, Granada, Spain.</title>
        <authorList>
            <person name="Rodriguez M."/>
            <person name="Reina J.C."/>
            <person name="Bejar V."/>
            <person name="Llamas I."/>
        </authorList>
    </citation>
    <scope>NUCLEOTIDE SEQUENCE [LARGE SCALE GENOMIC DNA]</scope>
    <source>
        <strain evidence="1 2">N10</strain>
    </source>
</reference>
<dbReference type="RefSeq" id="WP_157334415.1">
    <property type="nucleotide sequence ID" value="NZ_RHLK01000003.1"/>
</dbReference>
<dbReference type="EMBL" id="RHLK01000003">
    <property type="protein sequence ID" value="MVO99444.1"/>
    <property type="molecule type" value="Genomic_DNA"/>
</dbReference>
<keyword evidence="2" id="KW-1185">Reference proteome</keyword>
<dbReference type="Proteomes" id="UP000490800">
    <property type="component" value="Unassembled WGS sequence"/>
</dbReference>
<dbReference type="AlphaFoldDB" id="A0A7X3FGY0"/>